<dbReference type="PIRSF" id="PIRSF036626">
    <property type="entry name" value="MPTBd_MobAlike"/>
    <property type="match status" value="1"/>
</dbReference>
<comment type="caution">
    <text evidence="3">The sequence shown here is derived from an EMBL/GenBank/DDBJ whole genome shotgun (WGS) entry which is preliminary data.</text>
</comment>
<evidence type="ECO:0000259" key="2">
    <source>
        <dbReference type="SMART" id="SM00852"/>
    </source>
</evidence>
<proteinExistence type="predicted"/>
<dbReference type="SUPFAM" id="SSF53218">
    <property type="entry name" value="Molybdenum cofactor biosynthesis proteins"/>
    <property type="match status" value="1"/>
</dbReference>
<dbReference type="EMBL" id="JBHSLL010000062">
    <property type="protein sequence ID" value="MFC5387648.1"/>
    <property type="molecule type" value="Genomic_DNA"/>
</dbReference>
<accession>A0ABW0H6L9</accession>
<protein>
    <submittedName>
        <fullName evidence="3">NTP transferase domain-containing protein</fullName>
    </submittedName>
</protein>
<dbReference type="InterPro" id="IPR036425">
    <property type="entry name" value="MoaB/Mog-like_dom_sf"/>
</dbReference>
<organism evidence="3 4">
    <name type="scientific">Aquamicrobium segne</name>
    <dbReference type="NCBI Taxonomy" id="469547"/>
    <lineage>
        <taxon>Bacteria</taxon>
        <taxon>Pseudomonadati</taxon>
        <taxon>Pseudomonadota</taxon>
        <taxon>Alphaproteobacteria</taxon>
        <taxon>Hyphomicrobiales</taxon>
        <taxon>Phyllobacteriaceae</taxon>
        <taxon>Aquamicrobium</taxon>
    </lineage>
</organism>
<dbReference type="CDD" id="cd04182">
    <property type="entry name" value="GT_2_like_f"/>
    <property type="match status" value="1"/>
</dbReference>
<evidence type="ECO:0000313" key="4">
    <source>
        <dbReference type="Proteomes" id="UP001596016"/>
    </source>
</evidence>
<gene>
    <name evidence="3" type="ORF">ACFPLB_16945</name>
</gene>
<dbReference type="Pfam" id="PF00994">
    <property type="entry name" value="MoCF_biosynth"/>
    <property type="match status" value="1"/>
</dbReference>
<keyword evidence="3" id="KW-0808">Transferase</keyword>
<evidence type="ECO:0000256" key="1">
    <source>
        <dbReference type="ARBA" id="ARBA00022842"/>
    </source>
</evidence>
<dbReference type="SMART" id="SM00852">
    <property type="entry name" value="MoCF_biosynth"/>
    <property type="match status" value="1"/>
</dbReference>
<dbReference type="SUPFAM" id="SSF53448">
    <property type="entry name" value="Nucleotide-diphospho-sugar transferases"/>
    <property type="match status" value="1"/>
</dbReference>
<keyword evidence="1" id="KW-0460">Magnesium</keyword>
<dbReference type="CDD" id="cd03522">
    <property type="entry name" value="MoeA_like"/>
    <property type="match status" value="1"/>
</dbReference>
<dbReference type="RefSeq" id="WP_378231860.1">
    <property type="nucleotide sequence ID" value="NZ_JBHSLL010000062.1"/>
</dbReference>
<dbReference type="InterPro" id="IPR029044">
    <property type="entry name" value="Nucleotide-diphossugar_trans"/>
</dbReference>
<evidence type="ECO:0000313" key="3">
    <source>
        <dbReference type="EMBL" id="MFC5387648.1"/>
    </source>
</evidence>
<dbReference type="Gene3D" id="3.90.550.10">
    <property type="entry name" value="Spore Coat Polysaccharide Biosynthesis Protein SpsA, Chain A"/>
    <property type="match status" value="1"/>
</dbReference>
<dbReference type="GO" id="GO:0016740">
    <property type="term" value="F:transferase activity"/>
    <property type="evidence" value="ECO:0007669"/>
    <property type="project" value="UniProtKB-KW"/>
</dbReference>
<sequence>MKYGPVPIDQAQGALLAHSITASGKRIRKAHILSAEDIETLRAAHIEQVVVAILEEGDIEENEAATRIAAALEFSGAQAKPATTGRVSIFAERAGLFTVNKALVDAINEIDPDATLATLAPYVSVTPGQMIATLKIIPFAMSSSAVEAIVQLAAGRSAFAVHAFQPHQVGLVQTVLPGMKESVLDKTSQTTKSRLLRSGSNICDELRTPHTAKDVADAIHDLAARSDMVLIFGASSLSDPEDDVIPAAIRASGGKVLRSGMPVDPGNLFVLGEHEGKPVLGAPGCARSARPNGFDWALDRIFAGIGVTSHDIAAMGVGGLLMEIPSRPQPRGAPPPSDHPKVHAVVLAAGRSSRMGGPNKMLALFDDEPLVHRTAARVLATKADGALLVTGHQRELVEAALQDLDLRLVHNPAFADGLSTSLKTAIAAVPDSADGALIVLGDMPNITSEDMDLLIHEFRTSGGTSIVRAVSNGKRGNPVILPRSLFETVAGLHGDIGARHLVETSELDIIDVEIGADAAVDVDTPEALAKAGGRNVV</sequence>
<dbReference type="InterPro" id="IPR001453">
    <property type="entry name" value="MoaB/Mog_dom"/>
</dbReference>
<feature type="domain" description="MoaB/Mog" evidence="2">
    <location>
        <begin position="170"/>
        <end position="303"/>
    </location>
</feature>
<dbReference type="Proteomes" id="UP001596016">
    <property type="component" value="Unassembled WGS sequence"/>
</dbReference>
<reference evidence="4" key="1">
    <citation type="journal article" date="2019" name="Int. J. Syst. Evol. Microbiol.">
        <title>The Global Catalogue of Microorganisms (GCM) 10K type strain sequencing project: providing services to taxonomists for standard genome sequencing and annotation.</title>
        <authorList>
            <consortium name="The Broad Institute Genomics Platform"/>
            <consortium name="The Broad Institute Genome Sequencing Center for Infectious Disease"/>
            <person name="Wu L."/>
            <person name="Ma J."/>
        </authorList>
    </citation>
    <scope>NUCLEOTIDE SEQUENCE [LARGE SCALE GENOMIC DNA]</scope>
    <source>
        <strain evidence="4">CGMCC 4.1415</strain>
    </source>
</reference>
<name>A0ABW0H6L9_9HYPH</name>
<dbReference type="PANTHER" id="PTHR43777:SF1">
    <property type="entry name" value="MOLYBDENUM COFACTOR CYTIDYLYLTRANSFERASE"/>
    <property type="match status" value="1"/>
</dbReference>
<keyword evidence="4" id="KW-1185">Reference proteome</keyword>
<dbReference type="PANTHER" id="PTHR43777">
    <property type="entry name" value="MOLYBDENUM COFACTOR CYTIDYLYLTRANSFERASE"/>
    <property type="match status" value="1"/>
</dbReference>
<dbReference type="InterPro" id="IPR012184">
    <property type="entry name" value="Bifunc_Mopterin-bd"/>
</dbReference>
<dbReference type="InterPro" id="IPR025877">
    <property type="entry name" value="MobA-like_NTP_Trfase"/>
</dbReference>
<dbReference type="Pfam" id="PF12804">
    <property type="entry name" value="NTP_transf_3"/>
    <property type="match status" value="1"/>
</dbReference>
<dbReference type="Gene3D" id="3.40.980.10">
    <property type="entry name" value="MoaB/Mog-like domain"/>
    <property type="match status" value="1"/>
</dbReference>